<dbReference type="PROSITE" id="PS51186">
    <property type="entry name" value="GNAT"/>
    <property type="match status" value="1"/>
</dbReference>
<reference evidence="2 3" key="1">
    <citation type="journal article" date="2019" name="Environ. Microbiol.">
        <title>Genomics insights into ecotype formation of ammonia-oxidizing archaea in the deep ocean.</title>
        <authorList>
            <person name="Wang Y."/>
            <person name="Huang J.M."/>
            <person name="Cui G.J."/>
            <person name="Nunoura T."/>
            <person name="Takaki Y."/>
            <person name="Li W.L."/>
            <person name="Li J."/>
            <person name="Gao Z.M."/>
            <person name="Takai K."/>
            <person name="Zhang A.Q."/>
            <person name="Stepanauskas R."/>
        </authorList>
    </citation>
    <scope>NUCLEOTIDE SEQUENCE [LARGE SCALE GENOMIC DNA]</scope>
    <source>
        <strain evidence="2 3">C4</strain>
    </source>
</reference>
<dbReference type="Proteomes" id="UP000568446">
    <property type="component" value="Unassembled WGS sequence"/>
</dbReference>
<evidence type="ECO:0000259" key="1">
    <source>
        <dbReference type="PROSITE" id="PS51186"/>
    </source>
</evidence>
<accession>A0A7K4ML12</accession>
<evidence type="ECO:0000313" key="2">
    <source>
        <dbReference type="EMBL" id="NWJ29653.1"/>
    </source>
</evidence>
<gene>
    <name evidence="2" type="ORF">HX850_01865</name>
</gene>
<dbReference type="EMBL" id="JACATK010000005">
    <property type="protein sequence ID" value="NWJ29653.1"/>
    <property type="molecule type" value="Genomic_DNA"/>
</dbReference>
<protein>
    <recommendedName>
        <fullName evidence="1">N-acetyltransferase domain-containing protein</fullName>
    </recommendedName>
</protein>
<dbReference type="GO" id="GO:0016747">
    <property type="term" value="F:acyltransferase activity, transferring groups other than amino-acyl groups"/>
    <property type="evidence" value="ECO:0007669"/>
    <property type="project" value="InterPro"/>
</dbReference>
<dbReference type="SUPFAM" id="SSF55729">
    <property type="entry name" value="Acyl-CoA N-acyltransferases (Nat)"/>
    <property type="match status" value="1"/>
</dbReference>
<dbReference type="InterPro" id="IPR016181">
    <property type="entry name" value="Acyl_CoA_acyltransferase"/>
</dbReference>
<comment type="caution">
    <text evidence="2">The sequence shown here is derived from an EMBL/GenBank/DDBJ whole genome shotgun (WGS) entry which is preliminary data.</text>
</comment>
<dbReference type="InterPro" id="IPR000182">
    <property type="entry name" value="GNAT_dom"/>
</dbReference>
<feature type="domain" description="N-acetyltransferase" evidence="1">
    <location>
        <begin position="6"/>
        <end position="151"/>
    </location>
</feature>
<organism evidence="2 3">
    <name type="scientific">Marine Group I thaumarchaeote</name>
    <dbReference type="NCBI Taxonomy" id="2511932"/>
    <lineage>
        <taxon>Archaea</taxon>
        <taxon>Nitrososphaerota</taxon>
        <taxon>Marine Group I</taxon>
    </lineage>
</organism>
<evidence type="ECO:0000313" key="3">
    <source>
        <dbReference type="Proteomes" id="UP000568446"/>
    </source>
</evidence>
<dbReference type="Gene3D" id="3.40.630.30">
    <property type="match status" value="1"/>
</dbReference>
<sequence>MKKNCVNLRNVKEKDWEFILKIRNQKDVRNACHDTSIIDLDEHFKYMKKLQTKSNVFQWIVILNDLDVGYIKVIDNELGSSLLDEYRGIGIGKLAYDLVFKKLKKNGVKKITAQVKLNRSTPIKFEEETGWVNMGIIYKNGKAYAYKLERIIV</sequence>
<proteinExistence type="predicted"/>
<dbReference type="AlphaFoldDB" id="A0A7K4ML12"/>
<name>A0A7K4ML12_9ARCH</name>